<dbReference type="PANTHER" id="PTHR30273:SF2">
    <property type="entry name" value="PROTEIN FECR"/>
    <property type="match status" value="1"/>
</dbReference>
<dbReference type="InterPro" id="IPR006860">
    <property type="entry name" value="FecR"/>
</dbReference>
<name>A0A840TVS9_9BACT</name>
<feature type="domain" description="FecR protein" evidence="2">
    <location>
        <begin position="143"/>
        <end position="230"/>
    </location>
</feature>
<proteinExistence type="predicted"/>
<dbReference type="RefSeq" id="WP_184173426.1">
    <property type="nucleotide sequence ID" value="NZ_JACHGF010000002.1"/>
</dbReference>
<feature type="domain" description="Protein FecR C-terminal" evidence="3">
    <location>
        <begin position="289"/>
        <end position="356"/>
    </location>
</feature>
<reference evidence="4 5" key="1">
    <citation type="submission" date="2020-08" db="EMBL/GenBank/DDBJ databases">
        <title>Genomic Encyclopedia of Type Strains, Phase IV (KMG-IV): sequencing the most valuable type-strain genomes for metagenomic binning, comparative biology and taxonomic classification.</title>
        <authorList>
            <person name="Goeker M."/>
        </authorList>
    </citation>
    <scope>NUCLEOTIDE SEQUENCE [LARGE SCALE GENOMIC DNA]</scope>
    <source>
        <strain evidence="4 5">DSM 105074</strain>
    </source>
</reference>
<evidence type="ECO:0000313" key="4">
    <source>
        <dbReference type="EMBL" id="MBB5283759.1"/>
    </source>
</evidence>
<organism evidence="4 5">
    <name type="scientific">Rhabdobacter roseus</name>
    <dbReference type="NCBI Taxonomy" id="1655419"/>
    <lineage>
        <taxon>Bacteria</taxon>
        <taxon>Pseudomonadati</taxon>
        <taxon>Bacteroidota</taxon>
        <taxon>Cytophagia</taxon>
        <taxon>Cytophagales</taxon>
        <taxon>Cytophagaceae</taxon>
        <taxon>Rhabdobacter</taxon>
    </lineage>
</organism>
<feature type="transmembrane region" description="Helical" evidence="1">
    <location>
        <begin position="95"/>
        <end position="115"/>
    </location>
</feature>
<protein>
    <submittedName>
        <fullName evidence="4">Ferric-dicitrate binding protein FerR (Iron transport regulator)</fullName>
    </submittedName>
</protein>
<dbReference type="PANTHER" id="PTHR30273">
    <property type="entry name" value="PERIPLASMIC SIGNAL SENSOR AND SIGMA FACTOR ACTIVATOR FECR-RELATED"/>
    <property type="match status" value="1"/>
</dbReference>
<dbReference type="PIRSF" id="PIRSF018266">
    <property type="entry name" value="FecR"/>
    <property type="match status" value="1"/>
</dbReference>
<dbReference type="InterPro" id="IPR012373">
    <property type="entry name" value="Ferrdict_sens_TM"/>
</dbReference>
<dbReference type="Gene3D" id="3.55.50.30">
    <property type="match status" value="1"/>
</dbReference>
<dbReference type="InterPro" id="IPR032508">
    <property type="entry name" value="FecR_C"/>
</dbReference>
<dbReference type="Pfam" id="PF04773">
    <property type="entry name" value="FecR"/>
    <property type="match status" value="1"/>
</dbReference>
<dbReference type="GO" id="GO:0016989">
    <property type="term" value="F:sigma factor antagonist activity"/>
    <property type="evidence" value="ECO:0007669"/>
    <property type="project" value="TreeGrafter"/>
</dbReference>
<keyword evidence="1" id="KW-0472">Membrane</keyword>
<comment type="caution">
    <text evidence="4">The sequence shown here is derived from an EMBL/GenBank/DDBJ whole genome shotgun (WGS) entry which is preliminary data.</text>
</comment>
<gene>
    <name evidence="4" type="ORF">HNQ92_001885</name>
</gene>
<keyword evidence="1" id="KW-0812">Transmembrane</keyword>
<evidence type="ECO:0000313" key="5">
    <source>
        <dbReference type="Proteomes" id="UP000557307"/>
    </source>
</evidence>
<evidence type="ECO:0000256" key="1">
    <source>
        <dbReference type="SAM" id="Phobius"/>
    </source>
</evidence>
<dbReference type="Gene3D" id="2.60.120.1440">
    <property type="match status" value="1"/>
</dbReference>
<sequence length="362" mass="41352">MKRYRDYTPEELALDESFQRWVKDHTDEDQRFWSAWVTQNPDREVLVREARQLLLLLREKPFLDLSEDVIREDIQRTRERIGAHEVPFRPSRRVLWGRVAAAWLLLGGLASWLFWTTRETTLPENNTRATATEKETRLVNSGSAARQVLLPDGSRVTMSAGSELSYAENGLDERVVRLSGEAYFEVKRQPTRPFMVYANGLVTRVLGTSFRISPSASTPSVRVVVLTGKVSVFAQQDFEKNTQHQSTVMQGLILTPNQQVDYSPSEGIFRRSLVKQPQKVTASIREEDFEFRSTPVVEIIGRLEQAYGVEFVYDEELLRDCALTASLADEPLYDKIKLICQGINATYQEVDGRIVISSKGCR</sequence>
<dbReference type="EMBL" id="JACHGF010000002">
    <property type="protein sequence ID" value="MBB5283759.1"/>
    <property type="molecule type" value="Genomic_DNA"/>
</dbReference>
<dbReference type="AlphaFoldDB" id="A0A840TVS9"/>
<evidence type="ECO:0000259" key="3">
    <source>
        <dbReference type="Pfam" id="PF16344"/>
    </source>
</evidence>
<evidence type="ECO:0000259" key="2">
    <source>
        <dbReference type="Pfam" id="PF04773"/>
    </source>
</evidence>
<accession>A0A840TVS9</accession>
<keyword evidence="1" id="KW-1133">Transmembrane helix</keyword>
<keyword evidence="5" id="KW-1185">Reference proteome</keyword>
<dbReference type="Proteomes" id="UP000557307">
    <property type="component" value="Unassembled WGS sequence"/>
</dbReference>
<dbReference type="Pfam" id="PF16344">
    <property type="entry name" value="FecR_C"/>
    <property type="match status" value="1"/>
</dbReference>